<comment type="caution">
    <text evidence="6">The sequence shown here is derived from an EMBL/GenBank/DDBJ whole genome shotgun (WGS) entry which is preliminary data.</text>
</comment>
<evidence type="ECO:0000313" key="6">
    <source>
        <dbReference type="EMBL" id="MCZ4518879.1"/>
    </source>
</evidence>
<evidence type="ECO:0000313" key="7">
    <source>
        <dbReference type="Proteomes" id="UP001081071"/>
    </source>
</evidence>
<comment type="similarity">
    <text evidence="2">Belongs to the short-chain dehydrogenases/reductases (SDR) family.</text>
</comment>
<gene>
    <name evidence="6" type="ORF">O4220_10150</name>
</gene>
<dbReference type="PRINTS" id="PR00081">
    <property type="entry name" value="GDHRDH"/>
</dbReference>
<dbReference type="PANTHER" id="PTHR42879">
    <property type="entry name" value="3-OXOACYL-(ACYL-CARRIER-PROTEIN) REDUCTASE"/>
    <property type="match status" value="1"/>
</dbReference>
<reference evidence="6" key="1">
    <citation type="submission" date="2022-12" db="EMBL/GenBank/DDBJ databases">
        <authorList>
            <person name="Krivoruchko A.V."/>
            <person name="Elkin A."/>
        </authorList>
    </citation>
    <scope>NUCLEOTIDE SEQUENCE</scope>
    <source>
        <strain evidence="6">IEGM 1391</strain>
    </source>
</reference>
<evidence type="ECO:0000256" key="4">
    <source>
        <dbReference type="ARBA" id="ARBA00040781"/>
    </source>
</evidence>
<comment type="catalytic activity">
    <reaction evidence="5">
        <text>a (3R)-hydroxyacyl-[ACP] + NADP(+) = a 3-oxoacyl-[ACP] + NADPH + H(+)</text>
        <dbReference type="Rhea" id="RHEA:17397"/>
        <dbReference type="Rhea" id="RHEA-COMP:9916"/>
        <dbReference type="Rhea" id="RHEA-COMP:9945"/>
        <dbReference type="ChEBI" id="CHEBI:15378"/>
        <dbReference type="ChEBI" id="CHEBI:57783"/>
        <dbReference type="ChEBI" id="CHEBI:58349"/>
        <dbReference type="ChEBI" id="CHEBI:78776"/>
        <dbReference type="ChEBI" id="CHEBI:78827"/>
        <dbReference type="EC" id="1.1.1.100"/>
    </reaction>
    <physiologicalReaction direction="right-to-left" evidence="5">
        <dbReference type="Rhea" id="RHEA:17399"/>
    </physiologicalReaction>
</comment>
<sequence>MQTGLAGKIALVTGGSRGIGRASALALAAEGTRVCVVGRDSDLLDEVVARSDGSAVSVIADLSTEEGCRVAYDACIAGYGSPDILVNCAGSAGMGPVLDLRRSDIDDALRLKLHGYLTMSQLVAPDMRRRGWGRIVNVSGGAGASPTSTNLPTSLANIAVHNLTRALSDELAPDGVLVNVVAPGLTLTGRATDLFRVASEKSGRNVEALIAEAGAGVPAGRAARAEEIAAAVCFLSSELCSYIHGSAIYMDGGGRRATP</sequence>
<dbReference type="RefSeq" id="WP_269603740.1">
    <property type="nucleotide sequence ID" value="NZ_JAPWIJ010000004.1"/>
</dbReference>
<proteinExistence type="inferred from homology"/>
<accession>A0ABT4MD18</accession>
<keyword evidence="7" id="KW-1185">Reference proteome</keyword>
<dbReference type="InterPro" id="IPR036291">
    <property type="entry name" value="NAD(P)-bd_dom_sf"/>
</dbReference>
<keyword evidence="3" id="KW-0964">Secreted</keyword>
<organism evidence="6 7">
    <name type="scientific">Rhodococcus ruber</name>
    <dbReference type="NCBI Taxonomy" id="1830"/>
    <lineage>
        <taxon>Bacteria</taxon>
        <taxon>Bacillati</taxon>
        <taxon>Actinomycetota</taxon>
        <taxon>Actinomycetes</taxon>
        <taxon>Mycobacteriales</taxon>
        <taxon>Nocardiaceae</taxon>
        <taxon>Rhodococcus</taxon>
    </lineage>
</organism>
<evidence type="ECO:0000256" key="2">
    <source>
        <dbReference type="ARBA" id="ARBA00006484"/>
    </source>
</evidence>
<evidence type="ECO:0000256" key="3">
    <source>
        <dbReference type="ARBA" id="ARBA00022512"/>
    </source>
</evidence>
<dbReference type="Pfam" id="PF00106">
    <property type="entry name" value="adh_short"/>
    <property type="match status" value="1"/>
</dbReference>
<evidence type="ECO:0000256" key="5">
    <source>
        <dbReference type="ARBA" id="ARBA00047400"/>
    </source>
</evidence>
<dbReference type="SUPFAM" id="SSF51735">
    <property type="entry name" value="NAD(P)-binding Rossmann-fold domains"/>
    <property type="match status" value="1"/>
</dbReference>
<dbReference type="Proteomes" id="UP001081071">
    <property type="component" value="Unassembled WGS sequence"/>
</dbReference>
<protein>
    <recommendedName>
        <fullName evidence="4">3-oxoacyl-[acyl-carrier-protein] reductase MabA</fullName>
    </recommendedName>
</protein>
<name>A0ABT4MD18_9NOCA</name>
<dbReference type="EMBL" id="JAPWIJ010000004">
    <property type="protein sequence ID" value="MCZ4518879.1"/>
    <property type="molecule type" value="Genomic_DNA"/>
</dbReference>
<dbReference type="InterPro" id="IPR050259">
    <property type="entry name" value="SDR"/>
</dbReference>
<keyword evidence="3" id="KW-0134">Cell wall</keyword>
<dbReference type="InterPro" id="IPR002347">
    <property type="entry name" value="SDR_fam"/>
</dbReference>
<dbReference type="Gene3D" id="3.40.50.720">
    <property type="entry name" value="NAD(P)-binding Rossmann-like Domain"/>
    <property type="match status" value="1"/>
</dbReference>
<comment type="subcellular location">
    <subcellularLocation>
        <location evidence="1">Secreted</location>
        <location evidence="1">Cell wall</location>
    </subcellularLocation>
</comment>
<evidence type="ECO:0000256" key="1">
    <source>
        <dbReference type="ARBA" id="ARBA00004191"/>
    </source>
</evidence>